<reference evidence="3" key="1">
    <citation type="submission" date="2019-06" db="EMBL/GenBank/DDBJ databases">
        <title>Draft genome sequence of the griseofulvin-producing fungus Xylaria cubensis strain G536.</title>
        <authorList>
            <person name="Mead M.E."/>
            <person name="Raja H.A."/>
            <person name="Steenwyk J.L."/>
            <person name="Knowles S.L."/>
            <person name="Oberlies N.H."/>
            <person name="Rokas A."/>
        </authorList>
    </citation>
    <scope>NUCLEOTIDE SEQUENCE [LARGE SCALE GENOMIC DNA]</scope>
    <source>
        <strain evidence="3">G536</strain>
    </source>
</reference>
<evidence type="ECO:0000313" key="3">
    <source>
        <dbReference type="Proteomes" id="UP000319160"/>
    </source>
</evidence>
<feature type="region of interest" description="Disordered" evidence="1">
    <location>
        <begin position="1"/>
        <end position="21"/>
    </location>
</feature>
<evidence type="ECO:0000313" key="2">
    <source>
        <dbReference type="EMBL" id="TRX88180.1"/>
    </source>
</evidence>
<dbReference type="Proteomes" id="UP000319160">
    <property type="component" value="Unassembled WGS sequence"/>
</dbReference>
<sequence>MSSERRQSNFDNNSNDLLPHNRRPRAGAADLILCCDYGVRGLTMHLPLGSSYETSYLPSFDTQLHGCRIPVYTRAYLVGRRGRVELTGPYPSQFSSRGLQKIISLGRILHDPTGSARANPHSGVILVIPYDRRTTSVDNMSGSPSIDVFPVPVSVSKYAQNYVTPPSTGVHAVRIVTPSCHVNQSEIWRARFRSPGTVRKD</sequence>
<gene>
    <name evidence="2" type="ORF">FHL15_010929</name>
</gene>
<organism evidence="2 3">
    <name type="scientific">Xylaria flabelliformis</name>
    <dbReference type="NCBI Taxonomy" id="2512241"/>
    <lineage>
        <taxon>Eukaryota</taxon>
        <taxon>Fungi</taxon>
        <taxon>Dikarya</taxon>
        <taxon>Ascomycota</taxon>
        <taxon>Pezizomycotina</taxon>
        <taxon>Sordariomycetes</taxon>
        <taxon>Xylariomycetidae</taxon>
        <taxon>Xylariales</taxon>
        <taxon>Xylariaceae</taxon>
        <taxon>Xylaria</taxon>
    </lineage>
</organism>
<name>A0A553HJQ0_9PEZI</name>
<comment type="caution">
    <text evidence="2">The sequence shown here is derived from an EMBL/GenBank/DDBJ whole genome shotgun (WGS) entry which is preliminary data.</text>
</comment>
<evidence type="ECO:0000256" key="1">
    <source>
        <dbReference type="SAM" id="MobiDB-lite"/>
    </source>
</evidence>
<dbReference type="AlphaFoldDB" id="A0A553HJQ0"/>
<keyword evidence="3" id="KW-1185">Reference proteome</keyword>
<proteinExistence type="predicted"/>
<accession>A0A553HJQ0</accession>
<dbReference type="EMBL" id="VFLP01000097">
    <property type="protein sequence ID" value="TRX88180.1"/>
    <property type="molecule type" value="Genomic_DNA"/>
</dbReference>
<protein>
    <submittedName>
        <fullName evidence="2">Uncharacterized protein</fullName>
    </submittedName>
</protein>